<feature type="binding site" evidence="9">
    <location>
        <position position="168"/>
    </location>
    <ligand>
        <name>3-phosphoshikimate</name>
        <dbReference type="ChEBI" id="CHEBI:145989"/>
    </ligand>
</feature>
<feature type="active site" description="Proton acceptor" evidence="9">
    <location>
        <position position="316"/>
    </location>
</feature>
<evidence type="ECO:0000256" key="9">
    <source>
        <dbReference type="HAMAP-Rule" id="MF_00210"/>
    </source>
</evidence>
<dbReference type="EC" id="2.5.1.19" evidence="9"/>
<comment type="function">
    <text evidence="1 9">Catalyzes the transfer of the enolpyruvyl moiety of phosphoenolpyruvate (PEP) to the 5-hydroxyl of shikimate-3-phosphate (S3P) to produce enolpyruvyl shikimate-3-phosphate and inorganic phosphate.</text>
</comment>
<dbReference type="PROSITE" id="PS00104">
    <property type="entry name" value="EPSP_SYNTHASE_1"/>
    <property type="match status" value="1"/>
</dbReference>
<feature type="binding site" evidence="9">
    <location>
        <position position="28"/>
    </location>
    <ligand>
        <name>3-phosphoshikimate</name>
        <dbReference type="ChEBI" id="CHEBI:145989"/>
    </ligand>
</feature>
<evidence type="ECO:0000313" key="12">
    <source>
        <dbReference type="Proteomes" id="UP000295416"/>
    </source>
</evidence>
<dbReference type="FunFam" id="3.65.10.10:FF:000006">
    <property type="entry name" value="3-phosphoshikimate 1-carboxyvinyltransferase"/>
    <property type="match status" value="1"/>
</dbReference>
<dbReference type="Gene3D" id="3.65.10.10">
    <property type="entry name" value="Enolpyruvate transferase domain"/>
    <property type="match status" value="2"/>
</dbReference>
<feature type="binding site" evidence="9">
    <location>
        <position position="170"/>
    </location>
    <ligand>
        <name>3-phosphoshikimate</name>
        <dbReference type="ChEBI" id="CHEBI:145989"/>
    </ligand>
</feature>
<keyword evidence="5 9" id="KW-0028">Amino-acid biosynthesis</keyword>
<feature type="domain" description="Enolpyruvate transferase" evidence="10">
    <location>
        <begin position="11"/>
        <end position="424"/>
    </location>
</feature>
<feature type="binding site" evidence="9">
    <location>
        <position position="24"/>
    </location>
    <ligand>
        <name>3-phosphoshikimate</name>
        <dbReference type="ChEBI" id="CHEBI:145989"/>
    </ligand>
</feature>
<keyword evidence="4 9" id="KW-0963">Cytoplasm</keyword>
<feature type="binding site" evidence="9">
    <location>
        <position position="95"/>
    </location>
    <ligand>
        <name>phosphoenolpyruvate</name>
        <dbReference type="ChEBI" id="CHEBI:58702"/>
    </ligand>
</feature>
<dbReference type="InterPro" id="IPR013792">
    <property type="entry name" value="RNA3'P_cycl/enolpyr_Trfase_a/b"/>
</dbReference>
<feature type="binding site" evidence="9">
    <location>
        <position position="391"/>
    </location>
    <ligand>
        <name>phosphoenolpyruvate</name>
        <dbReference type="ChEBI" id="CHEBI:58702"/>
    </ligand>
</feature>
<evidence type="ECO:0000256" key="6">
    <source>
        <dbReference type="ARBA" id="ARBA00022679"/>
    </source>
</evidence>
<dbReference type="CDD" id="cd01556">
    <property type="entry name" value="EPSP_synthase"/>
    <property type="match status" value="1"/>
</dbReference>
<proteinExistence type="inferred from homology"/>
<comment type="caution">
    <text evidence="9">Lacks conserved residue(s) required for the propagation of feature annotation.</text>
</comment>
<feature type="binding site" evidence="9">
    <location>
        <position position="343"/>
    </location>
    <ligand>
        <name>3-phosphoshikimate</name>
        <dbReference type="ChEBI" id="CHEBI:145989"/>
    </ligand>
</feature>
<dbReference type="InterPro" id="IPR023193">
    <property type="entry name" value="EPSP_synthase_CS"/>
</dbReference>
<feature type="binding site" evidence="9">
    <location>
        <position position="347"/>
    </location>
    <ligand>
        <name>phosphoenolpyruvate</name>
        <dbReference type="ChEBI" id="CHEBI:58702"/>
    </ligand>
</feature>
<dbReference type="PIRSF" id="PIRSF000505">
    <property type="entry name" value="EPSPS"/>
    <property type="match status" value="1"/>
</dbReference>
<feature type="binding site" evidence="9">
    <location>
        <position position="123"/>
    </location>
    <ligand>
        <name>phosphoenolpyruvate</name>
        <dbReference type="ChEBI" id="CHEBI:58702"/>
    </ligand>
</feature>
<dbReference type="Pfam" id="PF00275">
    <property type="entry name" value="EPSP_synthase"/>
    <property type="match status" value="1"/>
</dbReference>
<dbReference type="UniPathway" id="UPA00053">
    <property type="reaction ID" value="UER00089"/>
</dbReference>
<evidence type="ECO:0000259" key="10">
    <source>
        <dbReference type="Pfam" id="PF00275"/>
    </source>
</evidence>
<comment type="similarity">
    <text evidence="3 9">Belongs to the EPSP synthase family.</text>
</comment>
<organism evidence="11 12">
    <name type="scientific">Scopulibacillus darangshiensis</name>
    <dbReference type="NCBI Taxonomy" id="442528"/>
    <lineage>
        <taxon>Bacteria</taxon>
        <taxon>Bacillati</taxon>
        <taxon>Bacillota</taxon>
        <taxon>Bacilli</taxon>
        <taxon>Bacillales</taxon>
        <taxon>Sporolactobacillaceae</taxon>
        <taxon>Scopulibacillus</taxon>
    </lineage>
</organism>
<keyword evidence="7 9" id="KW-0057">Aromatic amino acid biosynthesis</keyword>
<evidence type="ECO:0000313" key="11">
    <source>
        <dbReference type="EMBL" id="TCP31632.1"/>
    </source>
</evidence>
<dbReference type="GO" id="GO:0008652">
    <property type="term" value="P:amino acid biosynthetic process"/>
    <property type="evidence" value="ECO:0007669"/>
    <property type="project" value="UniProtKB-KW"/>
</dbReference>
<protein>
    <recommendedName>
        <fullName evidence="9">3-phosphoshikimate 1-carboxyvinyltransferase</fullName>
        <ecNumber evidence="9">2.5.1.19</ecNumber>
    </recommendedName>
    <alternativeName>
        <fullName evidence="9">5-enolpyruvylshikimate-3-phosphate synthase</fullName>
        <shortName evidence="9">EPSP synthase</shortName>
        <shortName evidence="9">EPSPS</shortName>
    </alternativeName>
</protein>
<comment type="pathway">
    <text evidence="2 9">Metabolic intermediate biosynthesis; chorismate biosynthesis; chorismate from D-erythrose 4-phosphate and phosphoenolpyruvate: step 6/7.</text>
</comment>
<reference evidence="11 12" key="1">
    <citation type="submission" date="2019-03" db="EMBL/GenBank/DDBJ databases">
        <title>Genomic Encyclopedia of Type Strains, Phase IV (KMG-IV): sequencing the most valuable type-strain genomes for metagenomic binning, comparative biology and taxonomic classification.</title>
        <authorList>
            <person name="Goeker M."/>
        </authorList>
    </citation>
    <scope>NUCLEOTIDE SEQUENCE [LARGE SCALE GENOMIC DNA]</scope>
    <source>
        <strain evidence="11 12">DSM 19377</strain>
    </source>
</reference>
<dbReference type="GO" id="GO:0005737">
    <property type="term" value="C:cytoplasm"/>
    <property type="evidence" value="ECO:0007669"/>
    <property type="project" value="UniProtKB-SubCell"/>
</dbReference>
<evidence type="ECO:0000256" key="4">
    <source>
        <dbReference type="ARBA" id="ARBA00022490"/>
    </source>
</evidence>
<evidence type="ECO:0000256" key="1">
    <source>
        <dbReference type="ARBA" id="ARBA00002174"/>
    </source>
</evidence>
<dbReference type="InterPro" id="IPR036968">
    <property type="entry name" value="Enolpyruvate_Tfrase_sf"/>
</dbReference>
<feature type="binding site" evidence="9">
    <location>
        <position position="170"/>
    </location>
    <ligand>
        <name>phosphoenolpyruvate</name>
        <dbReference type="ChEBI" id="CHEBI:58702"/>
    </ligand>
</feature>
<comment type="catalytic activity">
    <reaction evidence="8">
        <text>3-phosphoshikimate + phosphoenolpyruvate = 5-O-(1-carboxyvinyl)-3-phosphoshikimate + phosphate</text>
        <dbReference type="Rhea" id="RHEA:21256"/>
        <dbReference type="ChEBI" id="CHEBI:43474"/>
        <dbReference type="ChEBI" id="CHEBI:57701"/>
        <dbReference type="ChEBI" id="CHEBI:58702"/>
        <dbReference type="ChEBI" id="CHEBI:145989"/>
        <dbReference type="EC" id="2.5.1.19"/>
    </reaction>
    <physiologicalReaction direction="left-to-right" evidence="8">
        <dbReference type="Rhea" id="RHEA:21257"/>
    </physiologicalReaction>
</comment>
<dbReference type="GO" id="GO:0009073">
    <property type="term" value="P:aromatic amino acid family biosynthetic process"/>
    <property type="evidence" value="ECO:0007669"/>
    <property type="project" value="UniProtKB-KW"/>
</dbReference>
<evidence type="ECO:0000256" key="7">
    <source>
        <dbReference type="ARBA" id="ARBA00023141"/>
    </source>
</evidence>
<keyword evidence="6 9" id="KW-0808">Transferase</keyword>
<evidence type="ECO:0000256" key="8">
    <source>
        <dbReference type="ARBA" id="ARBA00044633"/>
    </source>
</evidence>
<feature type="binding site" evidence="9">
    <location>
        <position position="23"/>
    </location>
    <ligand>
        <name>3-phosphoshikimate</name>
        <dbReference type="ChEBI" id="CHEBI:145989"/>
    </ligand>
</feature>
<comment type="caution">
    <text evidence="11">The sequence shown here is derived from an EMBL/GenBank/DDBJ whole genome shotgun (WGS) entry which is preliminary data.</text>
</comment>
<dbReference type="AlphaFoldDB" id="A0A4R2P9M4"/>
<sequence length="430" mass="45785">MAEMIFKGYKKKVVGAVRVPGDKSISHRAVIFGAIAHGETKIEGFLTGDDCLSTLSCMRQLGAEVERDGETVMVKGSGFNGLKEPENVLDVGNSGTSIRLLMGLLSARPFHSVLVGDASIHRRPMDRIMAPLEKMGGQLFGRANNRLAPVAINGTKLEAVTYNSPIASAQVKSALLLAAIQTEGQTTINEPYLSRDHTERMIRAFGGEIKTSKASCSLNGPQKLTGTTIKVPGDISSAAFFIAAALITPGSELKIESVGVNPTRTGLLDVLKDMGADISVNNPRELNNEPVADLVIRHSQLKSTTVGGEMIPKLIDEIPILALLATQAEGETVIRDAAELKVKETNRIQTVTTQLNKLGADIRETEDGMIITGHPGQPLTGGKVESFGDHRIGMMLAIAGQVAKQGVTLEGSEAISVSFPSFVKLLETVR</sequence>
<name>A0A4R2P9M4_9BACL</name>
<comment type="subunit">
    <text evidence="9">Monomer.</text>
</comment>
<keyword evidence="12" id="KW-1185">Reference proteome</keyword>
<accession>A0A4R2P9M4</accession>
<comment type="subcellular location">
    <subcellularLocation>
        <location evidence="9">Cytoplasm</location>
    </subcellularLocation>
</comment>
<evidence type="ECO:0000256" key="3">
    <source>
        <dbReference type="ARBA" id="ARBA00009948"/>
    </source>
</evidence>
<dbReference type="PROSITE" id="PS00885">
    <property type="entry name" value="EPSP_SYNTHASE_2"/>
    <property type="match status" value="1"/>
</dbReference>
<dbReference type="HAMAP" id="MF_00210">
    <property type="entry name" value="EPSP_synth"/>
    <property type="match status" value="1"/>
</dbReference>
<dbReference type="GO" id="GO:0009423">
    <property type="term" value="P:chorismate biosynthetic process"/>
    <property type="evidence" value="ECO:0007669"/>
    <property type="project" value="UniProtKB-UniRule"/>
</dbReference>
<dbReference type="InterPro" id="IPR001986">
    <property type="entry name" value="Enolpyruvate_Tfrase_dom"/>
</dbReference>
<dbReference type="GO" id="GO:0003866">
    <property type="term" value="F:3-phosphoshikimate 1-carboxyvinyltransferase activity"/>
    <property type="evidence" value="ECO:0007669"/>
    <property type="project" value="UniProtKB-UniRule"/>
</dbReference>
<dbReference type="PANTHER" id="PTHR21090">
    <property type="entry name" value="AROM/DEHYDROQUINATE SYNTHASE"/>
    <property type="match status" value="1"/>
</dbReference>
<feature type="binding site" evidence="9">
    <location>
        <position position="316"/>
    </location>
    <ligand>
        <name>3-phosphoshikimate</name>
        <dbReference type="ChEBI" id="CHEBI:145989"/>
    </ligand>
</feature>
<dbReference type="Proteomes" id="UP000295416">
    <property type="component" value="Unassembled WGS sequence"/>
</dbReference>
<dbReference type="PANTHER" id="PTHR21090:SF5">
    <property type="entry name" value="PENTAFUNCTIONAL AROM POLYPEPTIDE"/>
    <property type="match status" value="1"/>
</dbReference>
<gene>
    <name evidence="9" type="primary">aroA</name>
    <name evidence="11" type="ORF">EV207_102122</name>
</gene>
<feature type="binding site" evidence="9">
    <location>
        <position position="23"/>
    </location>
    <ligand>
        <name>phosphoenolpyruvate</name>
        <dbReference type="ChEBI" id="CHEBI:58702"/>
    </ligand>
</feature>
<dbReference type="EMBL" id="SLXK01000002">
    <property type="protein sequence ID" value="TCP31632.1"/>
    <property type="molecule type" value="Genomic_DNA"/>
</dbReference>
<dbReference type="FunFam" id="3.65.10.10:FF:000005">
    <property type="entry name" value="3-phosphoshikimate 1-carboxyvinyltransferase"/>
    <property type="match status" value="1"/>
</dbReference>
<evidence type="ECO:0000256" key="5">
    <source>
        <dbReference type="ARBA" id="ARBA00022605"/>
    </source>
</evidence>
<dbReference type="NCBIfam" id="TIGR01356">
    <property type="entry name" value="aroA"/>
    <property type="match status" value="1"/>
</dbReference>
<dbReference type="SUPFAM" id="SSF55205">
    <property type="entry name" value="EPT/RTPC-like"/>
    <property type="match status" value="1"/>
</dbReference>
<dbReference type="InterPro" id="IPR006264">
    <property type="entry name" value="EPSP_synthase"/>
</dbReference>
<evidence type="ECO:0000256" key="2">
    <source>
        <dbReference type="ARBA" id="ARBA00004811"/>
    </source>
</evidence>